<evidence type="ECO:0000256" key="3">
    <source>
        <dbReference type="ARBA" id="ARBA00022989"/>
    </source>
</evidence>
<feature type="compositionally biased region" description="Basic and acidic residues" evidence="5">
    <location>
        <begin position="1"/>
        <end position="18"/>
    </location>
</feature>
<dbReference type="STRING" id="1576369.SAMN05421753_108186"/>
<keyword evidence="2 6" id="KW-0812">Transmembrane</keyword>
<accession>A0A1I3HTN1</accession>
<dbReference type="InterPro" id="IPR007343">
    <property type="entry name" value="Uncharacterised_pept_Zn_put"/>
</dbReference>
<comment type="subcellular location">
    <subcellularLocation>
        <location evidence="1">Membrane</location>
        <topology evidence="1">Single-pass membrane protein</topology>
    </subcellularLocation>
</comment>
<feature type="region of interest" description="Disordered" evidence="5">
    <location>
        <begin position="1"/>
        <end position="21"/>
    </location>
</feature>
<dbReference type="RefSeq" id="WP_092050509.1">
    <property type="nucleotide sequence ID" value="NZ_FOQD01000008.1"/>
</dbReference>
<name>A0A1I3HTN1_9PLAN</name>
<dbReference type="AlphaFoldDB" id="A0A1I3HTN1"/>
<evidence type="ECO:0000313" key="7">
    <source>
        <dbReference type="EMBL" id="SFI38969.1"/>
    </source>
</evidence>
<keyword evidence="4 6" id="KW-0472">Membrane</keyword>
<evidence type="ECO:0000256" key="6">
    <source>
        <dbReference type="SAM" id="Phobius"/>
    </source>
</evidence>
<evidence type="ECO:0008006" key="9">
    <source>
        <dbReference type="Google" id="ProtNLM"/>
    </source>
</evidence>
<sequence length="284" mass="31701">MVRWESGRRSDNVEDVRSRGPGGRVALGGGGTIIMLILVFIFSGGDLGQVLRFFLANQGNVQQQQAPAQPDPEEDQQAEFASVILADTEDVWTEQFAKLGKQYRPTPMVLYRGQVRTGCGVGSASAGPFYCPVDQKVYLDLTFYEELDRRFGAPGDFARAYVIAHEVGHHVQNLLGIMDTREQMLQQMSENEFSVRLELQADFLAGVWAHYANIDRHILEPGDLEEGLRAASAIGDDTLQKRSQGYVVEDSFTHGSSAQRMKWFKKGYETGDLRQGDTFRAKDL</sequence>
<reference evidence="8" key="1">
    <citation type="submission" date="2016-10" db="EMBL/GenBank/DDBJ databases">
        <authorList>
            <person name="Varghese N."/>
            <person name="Submissions S."/>
        </authorList>
    </citation>
    <scope>NUCLEOTIDE SEQUENCE [LARGE SCALE GENOMIC DNA]</scope>
    <source>
        <strain evidence="8">DSM 26348</strain>
    </source>
</reference>
<keyword evidence="3 6" id="KW-1133">Transmembrane helix</keyword>
<evidence type="ECO:0000256" key="1">
    <source>
        <dbReference type="ARBA" id="ARBA00004167"/>
    </source>
</evidence>
<proteinExistence type="predicted"/>
<protein>
    <recommendedName>
        <fullName evidence="9">Metalloprotease</fullName>
    </recommendedName>
</protein>
<dbReference type="GO" id="GO:0016020">
    <property type="term" value="C:membrane"/>
    <property type="evidence" value="ECO:0007669"/>
    <property type="project" value="UniProtKB-SubCell"/>
</dbReference>
<evidence type="ECO:0000256" key="2">
    <source>
        <dbReference type="ARBA" id="ARBA00022692"/>
    </source>
</evidence>
<evidence type="ECO:0000313" key="8">
    <source>
        <dbReference type="Proteomes" id="UP000199518"/>
    </source>
</evidence>
<dbReference type="PANTHER" id="PTHR30168:SF0">
    <property type="entry name" value="INNER MEMBRANE PROTEIN"/>
    <property type="match status" value="1"/>
</dbReference>
<gene>
    <name evidence="7" type="ORF">SAMN05421753_108186</name>
</gene>
<dbReference type="Proteomes" id="UP000199518">
    <property type="component" value="Unassembled WGS sequence"/>
</dbReference>
<keyword evidence="8" id="KW-1185">Reference proteome</keyword>
<dbReference type="OrthoDB" id="9774900at2"/>
<feature type="transmembrane region" description="Helical" evidence="6">
    <location>
        <begin position="25"/>
        <end position="45"/>
    </location>
</feature>
<evidence type="ECO:0000256" key="5">
    <source>
        <dbReference type="SAM" id="MobiDB-lite"/>
    </source>
</evidence>
<dbReference type="PANTHER" id="PTHR30168">
    <property type="entry name" value="PUTATIVE MEMBRANE PROTEIN YPFJ"/>
    <property type="match status" value="1"/>
</dbReference>
<evidence type="ECO:0000256" key="4">
    <source>
        <dbReference type="ARBA" id="ARBA00023136"/>
    </source>
</evidence>
<dbReference type="EMBL" id="FOQD01000008">
    <property type="protein sequence ID" value="SFI38969.1"/>
    <property type="molecule type" value="Genomic_DNA"/>
</dbReference>
<organism evidence="7 8">
    <name type="scientific">Planctomicrobium piriforme</name>
    <dbReference type="NCBI Taxonomy" id="1576369"/>
    <lineage>
        <taxon>Bacteria</taxon>
        <taxon>Pseudomonadati</taxon>
        <taxon>Planctomycetota</taxon>
        <taxon>Planctomycetia</taxon>
        <taxon>Planctomycetales</taxon>
        <taxon>Planctomycetaceae</taxon>
        <taxon>Planctomicrobium</taxon>
    </lineage>
</organism>
<dbReference type="Pfam" id="PF04228">
    <property type="entry name" value="Zn_peptidase"/>
    <property type="match status" value="1"/>
</dbReference>